<dbReference type="PANTHER" id="PTHR12029:SF11">
    <property type="entry name" value="METHYLTRANSFERASE TARBP1-RELATED"/>
    <property type="match status" value="1"/>
</dbReference>
<accession>A0A6H0XJY7</accession>
<name>A0A6H0XJY7_9PEZI</name>
<protein>
    <recommendedName>
        <fullName evidence="3">tRNA/rRNA methyltransferase SpoU type domain-containing protein</fullName>
    </recommendedName>
</protein>
<dbReference type="AlphaFoldDB" id="A0A6H0XJY7"/>
<keyword evidence="5" id="KW-1185">Reference proteome</keyword>
<reference evidence="4 5" key="1">
    <citation type="journal article" date="2016" name="Sci. Rep.">
        <title>Peltaster fructicola genome reveals evolution from an invasive phytopathogen to an ectophytic parasite.</title>
        <authorList>
            <person name="Xu C."/>
            <person name="Chen H."/>
            <person name="Gleason M.L."/>
            <person name="Xu J.R."/>
            <person name="Liu H."/>
            <person name="Zhang R."/>
            <person name="Sun G."/>
        </authorList>
    </citation>
    <scope>NUCLEOTIDE SEQUENCE [LARGE SCALE GENOMIC DNA]</scope>
    <source>
        <strain evidence="4 5">LNHT1506</strain>
    </source>
</reference>
<dbReference type="GO" id="GO:0016423">
    <property type="term" value="F:tRNA (guanine) methyltransferase activity"/>
    <property type="evidence" value="ECO:0007669"/>
    <property type="project" value="InterPro"/>
</dbReference>
<gene>
    <name evidence="4" type="ORF">AMS68_000551</name>
</gene>
<dbReference type="InterPro" id="IPR045330">
    <property type="entry name" value="TRM3/TARBP1"/>
</dbReference>
<dbReference type="InterPro" id="IPR029026">
    <property type="entry name" value="tRNA_m1G_MTases_N"/>
</dbReference>
<dbReference type="Proteomes" id="UP000503462">
    <property type="component" value="Chromosome 1"/>
</dbReference>
<evidence type="ECO:0000259" key="3">
    <source>
        <dbReference type="Pfam" id="PF00588"/>
    </source>
</evidence>
<keyword evidence="2" id="KW-0808">Transferase</keyword>
<feature type="domain" description="tRNA/rRNA methyltransferase SpoU type" evidence="3">
    <location>
        <begin position="706"/>
        <end position="850"/>
    </location>
</feature>
<evidence type="ECO:0000313" key="4">
    <source>
        <dbReference type="EMBL" id="QIW95033.1"/>
    </source>
</evidence>
<dbReference type="CDD" id="cd18091">
    <property type="entry name" value="SpoU-like_TRM3-like"/>
    <property type="match status" value="1"/>
</dbReference>
<sequence length="857" mass="95265">MAAEQHLPADWTVSLPTEIRFTVTRSLIGTLKVDYNTTSALLCASLIRNDEVLLEPKSSFVEILLTRIRGTSVDDVVEVAKSAQWLQIALLEAIILELAASAQQEAVTPDEIPSRVRLLRCAQLLVSDSASSWLLDKLMALCLRLVRTEVKHEAFAAKSVLFALISLEGCAERSAQEIPVSVINGLSDTWKAHCEVLGQSSVLGAQTSVREKKVQQTIQKCAAVQFDDYSGTTSELSGALDDIWSDVEYLAYPRELLMVIPQTILSRHALQLASGYSSPVEQLSTTIKTILSRLLELVETRSYLLAPLAAAMRQAVLTVPQAVHVINLEDYILRISGSPPTATTDLRFDYMAATLLHERFPDSLLNNTQVNQSESRGIAMYLDLISRLHQHQDVLQSVATSIITRWRRQKVPPPTVSAFKTTLQLRVLVLCCEQLQQSTLANIGPMLDDLQFILSIEPLPRYRHLLSWTILRLLLRSPEHHDQLLQLLHTKDHHSNPKYLASLMKLAIELASSNKISEDFALDLASTFIALSASSKVVIRHEAQWAFPILMDLARKNGWTKICHSSAYLSLENYIRSLPRFDEPPLDRIYAKFDPIQHNTMTNLAEGLWTELDYTGPPLTRRQDLLWLAEKDKAEGLSLPASCIPLGDTISGPRRSAQPAGENLPISLAAKQVDYLEPSALQTKGSAYLEALLRGDEAVETRQHQLIVLASLVINPYNLGGLSRVSEIFGAQSLYVRDPKVVRDKDFTSVAVSSHHHIDIVTLAEEDIPTFLTRMKAEGWTAVGVEQTDRSDMLGTSKTQLPEKTILIIGNEREGMPGNVISECDVLVEIPQKGVTRSMNVQTVAAVVLYEFNRQHS</sequence>
<evidence type="ECO:0000256" key="1">
    <source>
        <dbReference type="ARBA" id="ARBA00022603"/>
    </source>
</evidence>
<dbReference type="GO" id="GO:0003723">
    <property type="term" value="F:RNA binding"/>
    <property type="evidence" value="ECO:0007669"/>
    <property type="project" value="InterPro"/>
</dbReference>
<evidence type="ECO:0000256" key="2">
    <source>
        <dbReference type="ARBA" id="ARBA00022679"/>
    </source>
</evidence>
<dbReference type="SUPFAM" id="SSF75217">
    <property type="entry name" value="alpha/beta knot"/>
    <property type="match status" value="1"/>
</dbReference>
<dbReference type="OrthoDB" id="241340at2759"/>
<dbReference type="Gene3D" id="3.40.1280.10">
    <property type="match status" value="1"/>
</dbReference>
<keyword evidence="1" id="KW-0489">Methyltransferase</keyword>
<dbReference type="InterPro" id="IPR044748">
    <property type="entry name" value="Trm3/TARBP1_C"/>
</dbReference>
<dbReference type="PANTHER" id="PTHR12029">
    <property type="entry name" value="RNA METHYLTRANSFERASE"/>
    <property type="match status" value="1"/>
</dbReference>
<dbReference type="EMBL" id="CP051139">
    <property type="protein sequence ID" value="QIW95033.1"/>
    <property type="molecule type" value="Genomic_DNA"/>
</dbReference>
<dbReference type="Pfam" id="PF00588">
    <property type="entry name" value="SpoU_methylase"/>
    <property type="match status" value="1"/>
</dbReference>
<dbReference type="GO" id="GO:0030488">
    <property type="term" value="P:tRNA methylation"/>
    <property type="evidence" value="ECO:0007669"/>
    <property type="project" value="InterPro"/>
</dbReference>
<dbReference type="InterPro" id="IPR029028">
    <property type="entry name" value="Alpha/beta_knot_MTases"/>
</dbReference>
<evidence type="ECO:0000313" key="5">
    <source>
        <dbReference type="Proteomes" id="UP000503462"/>
    </source>
</evidence>
<proteinExistence type="predicted"/>
<dbReference type="InterPro" id="IPR001537">
    <property type="entry name" value="SpoU_MeTrfase"/>
</dbReference>
<organism evidence="4 5">
    <name type="scientific">Peltaster fructicola</name>
    <dbReference type="NCBI Taxonomy" id="286661"/>
    <lineage>
        <taxon>Eukaryota</taxon>
        <taxon>Fungi</taxon>
        <taxon>Dikarya</taxon>
        <taxon>Ascomycota</taxon>
        <taxon>Pezizomycotina</taxon>
        <taxon>Dothideomycetes</taxon>
        <taxon>Dothideomycetes incertae sedis</taxon>
        <taxon>Peltaster</taxon>
    </lineage>
</organism>